<dbReference type="FunFam" id="2.60.40.10:FF:000857">
    <property type="entry name" value="PKHD1 like 1"/>
    <property type="match status" value="1"/>
</dbReference>
<feature type="compositionally biased region" description="Low complexity" evidence="12">
    <location>
        <begin position="4156"/>
        <end position="4170"/>
    </location>
</feature>
<evidence type="ECO:0000313" key="17">
    <source>
        <dbReference type="RefSeq" id="XP_008298035.1"/>
    </source>
</evidence>
<feature type="domain" description="PA14" evidence="15">
    <location>
        <begin position="328"/>
        <end position="484"/>
    </location>
</feature>
<dbReference type="Pfam" id="PF24606">
    <property type="entry name" value="CEMIP_beta-hel"/>
    <property type="match status" value="2"/>
</dbReference>
<dbReference type="InterPro" id="IPR006626">
    <property type="entry name" value="PbH1"/>
</dbReference>
<keyword evidence="11" id="KW-0966">Cell projection</keyword>
<evidence type="ECO:0000313" key="16">
    <source>
        <dbReference type="Proteomes" id="UP000694891"/>
    </source>
</evidence>
<dbReference type="PROSITE" id="PS51820">
    <property type="entry name" value="PA14"/>
    <property type="match status" value="1"/>
</dbReference>
<dbReference type="SMART" id="SM01225">
    <property type="entry name" value="G8"/>
    <property type="match status" value="2"/>
</dbReference>
<keyword evidence="5" id="KW-0812">Transmembrane</keyword>
<evidence type="ECO:0000259" key="14">
    <source>
        <dbReference type="PROSITE" id="PS51484"/>
    </source>
</evidence>
<evidence type="ECO:0000256" key="13">
    <source>
        <dbReference type="SAM" id="SignalP"/>
    </source>
</evidence>
<feature type="domain" description="G8" evidence="14">
    <location>
        <begin position="2149"/>
        <end position="2269"/>
    </location>
</feature>
<dbReference type="PROSITE" id="PS51484">
    <property type="entry name" value="G8"/>
    <property type="match status" value="2"/>
</dbReference>
<dbReference type="FunFam" id="2.60.40.10:FF:001057">
    <property type="entry name" value="PKHD1 like 1"/>
    <property type="match status" value="1"/>
</dbReference>
<dbReference type="SMART" id="SM00758">
    <property type="entry name" value="PA14"/>
    <property type="match status" value="1"/>
</dbReference>
<dbReference type="InterPro" id="IPR012334">
    <property type="entry name" value="Pectin_lyas_fold"/>
</dbReference>
<dbReference type="SUPFAM" id="SSF51126">
    <property type="entry name" value="Pectin lyase-like"/>
    <property type="match status" value="1"/>
</dbReference>
<organism evidence="16 17">
    <name type="scientific">Stegastes partitus</name>
    <name type="common">bicolor damselfish</name>
    <dbReference type="NCBI Taxonomy" id="144197"/>
    <lineage>
        <taxon>Eukaryota</taxon>
        <taxon>Metazoa</taxon>
        <taxon>Chordata</taxon>
        <taxon>Craniata</taxon>
        <taxon>Vertebrata</taxon>
        <taxon>Euteleostomi</taxon>
        <taxon>Actinopterygii</taxon>
        <taxon>Neopterygii</taxon>
        <taxon>Teleostei</taxon>
        <taxon>Neoteleostei</taxon>
        <taxon>Acanthomorphata</taxon>
        <taxon>Ovalentaria</taxon>
        <taxon>Pomacentridae</taxon>
        <taxon>Stegastes</taxon>
    </lineage>
</organism>
<dbReference type="CTD" id="569261"/>
<dbReference type="InterPro" id="IPR019316">
    <property type="entry name" value="G8_domain"/>
</dbReference>
<dbReference type="InterPro" id="IPR011050">
    <property type="entry name" value="Pectin_lyase_fold/virulence"/>
</dbReference>
<evidence type="ECO:0000256" key="10">
    <source>
        <dbReference type="ARBA" id="ARBA00023180"/>
    </source>
</evidence>
<dbReference type="InterPro" id="IPR037524">
    <property type="entry name" value="PA14/GLEYA"/>
</dbReference>
<dbReference type="SUPFAM" id="SSF56988">
    <property type="entry name" value="Anthrax protective antigen"/>
    <property type="match status" value="1"/>
</dbReference>
<evidence type="ECO:0000256" key="1">
    <source>
        <dbReference type="ARBA" id="ARBA00004167"/>
    </source>
</evidence>
<evidence type="ECO:0000256" key="5">
    <source>
        <dbReference type="ARBA" id="ARBA00022692"/>
    </source>
</evidence>
<dbReference type="FunFam" id="2.60.120.1560:FF:000004">
    <property type="entry name" value="PKHD1-like 1"/>
    <property type="match status" value="1"/>
</dbReference>
<evidence type="ECO:0000256" key="9">
    <source>
        <dbReference type="ARBA" id="ARBA00023136"/>
    </source>
</evidence>
<evidence type="ECO:0000256" key="7">
    <source>
        <dbReference type="ARBA" id="ARBA00022737"/>
    </source>
</evidence>
<feature type="signal peptide" evidence="13">
    <location>
        <begin position="1"/>
        <end position="21"/>
    </location>
</feature>
<keyword evidence="10" id="KW-0325">Glycoprotein</keyword>
<keyword evidence="16" id="KW-1185">Reference proteome</keyword>
<feature type="domain" description="G8" evidence="14">
    <location>
        <begin position="3001"/>
        <end position="3144"/>
    </location>
</feature>
<sequence length="4208" mass="456864">MESAPRPVFLLLLTVWCCCTAQRIDYVSPRRGSQSGATRLTISGAGFSKTEFKLKPEDAHLGNLVTLVSSTKSFPCDVERDSTHENQIMCYTRAMPASHYMVHVTVDGVPIPESSRCRGSHAWYHCSFYPVWYRTPTIESVSPVSGPPGTLVTMRGRIYTNVYGSNTDRSSNGLNVRFLRSFMGGMPCELLKPDSDELYNLRLDSESSHWGYMSCKMTGTYVGHHNLSYILDGEFGRSYPAKKLLSVSAADKLSMFQTFAEVTGVSPSAGGVLGGTLITVHGRFFDETDRPARVLVGGRPCEIQSVADDRITCRTPEQPKNMNMSVYPGGRGLKMEVWNQTRPRYLSDIWSYNESTPGYWQQPVDSLPQVFSLELDYFTTRSRGFLVPPTSGNYTIYLGCDDRCDLYLSNSSRPEDKVKVAYQPHYASNFKTMKSQKSDVMALEEGKFYYIEVLQQDYGGKARVNIALYREESSFTEEQTDDAVNEVQQIVADYDVFDEEQVVSFDSWPSRTAAVQEVQKLSVSSSCQSHLCGNTFFRLSYGDAKTAPIPVGASAGVMEAALNSLWSIRPDSVRVAKQDDGQGSHYTVTFNSDRGDFDLLHSEVFTNDTNIIVAEETKGQSNMETFTLLWAGIPTKPIAVNATESEVQSALEDMMKAECPDEIRPSEGGDVKYFHDFEDNVSQFNGDEKGTLVKNSGFCGSSSLKNAEILFMESYKKESGKTYGPVSLDKHPTLCFAYMGALEDVVQVKFTYRNSSGVTRTETAKISTVFDEGPEWSYKCLDLQSSLQTEFFGSSYSLLSLHLHKDESRADFYVDAVYIGKTPTTRDVNAVVQKRRPPPFKSSFEMISVSKKASNASRFSYEIKARPAECAFGFPLLEVGFLQTSNSSEDSADFEAGGAKVSIRRPHRASPPLSGTFGVEIYGDRVEGLSMDIGEDELKYALEGIEGIGQVSVTDKGTCRQPKWRIKWLTKGGAQPLMKVDSSSVVGENVVISVKEVEKGGLLIRGLSGDFFRSWETKPQVQVLINGIPSKCSGNCSFEWRDERTPVLTGISPTQGSDGLGTLLTITGTGFSSENASITVGKAKCRVEQVTASSQVCRLSSSSAGSYPVWVNFPSLGDARHPGGDVLRFTYQLIVSSFSPTSGSLAGGTLLTVSGFGFGQNSSVSVGGGECSLVHVTDTELKCRTPAGAAGSQTVTVSVGNASQSAGGSFTFDGNATPQISGLSPQRSTVTGRRVLTIQGSNLGGRDNSSVVLVGGEECVTVQWTETSITCLLPVLPPGLHKVDVQVGNNGYPQTSNGVNATIEYILEVHSISPSSGSLMGGTMLTVSGAGFSNNTADNKVSIGDARCEVTVASENELRCVVQSEQKIHNVTNQGSHHTYGQGYAWSPSSLTVFVGDTVMWRWEAPLFQKVGYRVFSVSNASSATPGRGPLNSGEMKTAKGFHSYQFTAPGVFLYSSGYIDNKKAIMLQGVVKVRSRVEKTSKVSVSVGGIQAKLMPGGSRRVSRAAPQCVASPQCQQTNETSGGFSYSTSACSTPTVHSISPNQGSYHQVIRIQGTGFSNITCANEVMVGDQPCQVINSSQSEITCQLGPNSELPTGVALAVSVRVNNLGDAIIAVQDELKRRFVVLPVVDSVSPPIGSTTGYTRLLVRGSGFSSGRVTVAGEPCSVLTLNYTHIVCDTAPSQPHTGDVVFHKGRIQSSCSSSCSFVYSSAVTPTVTGISPDTIDTAINVTISGSGFGSRVDDLSVFANTTELEVTAVTDGNITATVTALPAGIHLLRVTVRSKGLASGSVTLNSRAKAILSPTAGSLAGGTPLVFTGNGFAPGNTSVTVGGKPCEIQTVTPARLRCLTPPHAEGLVTANIRVLSVDYPPLNFTYSAAHTPVISSVSPTTGPSGSVVTLTGSGFGNDSQLVSVTINGVACNVSMVSDTQVQFTAANNPGGAYKVMLLHQDKGYAQSDAMFTYELRLDTVTPNESGFGGGRLLSLLGSGFSETSVVKICEQECVVSRETSTSTRLYCEAPPNNGTQSELDCDISVINPLSSVNKSSAFTYRSRLTPVITEVSPRRGGTAGGTRLTISGSGFSSDTSKVNVTIAGSVCDVQSANDTHIVCVTNSQKQSQETKVRVNVADRGLAKMDNADFFYVDVWSSRFTWGGLSPPEKGSFAVITKNQTILLDTSTPVLKMLLIQGGTLVFDEADIELQAENILITDGGRLQIGQEGAPFQHKAIITLHGHLRSQEIPVYGTKTLAVREGILDLHGIPVPVPWTHLAQTAASGSATLTLMKAVTWKVGDEIVIASTGHRHSQKENEVRKIAAVSADGRTLTLDKPLNYTHVGVSVTLPDGTVFEGRAEVGLLTRNIVIRGSRHQEWTDEIKACPDGFNTGEFATQTCFQGRFGEEIGSDEFGACIMFHAPRPNENLAIGRLEYVEITHAGQAYRLGRYPIHWHLMGNISYASYVRGCAIHETFNRAVTIHNTHRLLVEHNVIYNIMGGAFFIEDGIETENILQYNLAVFVKQSTSLLNDDVTPAAYWVTNPNNIIRHNAAAGGTHFGFWYRMHEHPDGPSFDSNICQKKVPLGEFTNNTVHSQGWFGLWIFQDFFPMKKGSCRSKTPEPAIFHSLTTWNCEKGAEWVNVGAVQFSNFVMVNNEKAGIEGKRIMQWAVSGFGEDGGATMSNSTIVGHVDELGRLKNNCTHRGIITPFDDGLSVLNTKFINFNRDSCTAIGVTSIDGTCVDRCGGWAVRFSGVQYFNSPNKAGFRWEHEVQLLDTDGSLTGTINQRVVPMSSLLDPAHCSQSAEWSVGFPGAVCDHTVDFHRLALNNPSPSSLKAKDIVLTNSHGTSVIPFLKKRMTHKFGWMGLLPSGQTYNWYFDNVDQVTNITYKAKFYGFKPDQFVIINHNFTQSPDSFRIIDKRNGSSAPLSFGNNSNGDWYFDNSTNDLFYMVSGKTSQRRRRSTVDRSMRDVAVNFAVYRCFFPNCIPPPPPPPATLAPLPNSRPADFILWSNASFWSNSAENNNSVPAEGADVVVPSGMWLVLDVDPPRLNKLTVVGVLEIPDTLNSSSSRSARSAPEFRTVVVDAVYISIQGGRLIAGWDGEPFRGELHIKLRGNHKTPDWPLPNGPNQGSKVLGVFGTLELYGKPHNVYHTKLAATAAAGSNRLTLPQPVDWQVGDEVVVSTTSYDINETEKCQIAAVSADGRTLTLSQSLAHTHIGETHSVSGSSRSYTLAADVGLVTRNIKIVGQDYPQMTEESFGARLLVGSYSWKGIDYKGKAQIRNVEFYRSGQEGWTDYSDPRYSVAFVNLGEVSGDESYIQGCAFHDGFSPAIGVFGTEGLSVDDNVVHHTVGEGLRIWGNNITVRRNLVMMSLWPGSYQDREEPFNFDWNAAIEVNEGTNVVLQNNIVAGYERVAYRIDGEPCPGTVNKNEKWMDNEAHGGLYGVYLNKDGLPGCSLVQGFFIWRSFDYGIYFQNTINMVISNVTLVDNGMGVMPLTYAPPSLSHAFADKTVKVQSSLIVGSSPNFDCSLGLDSSDFNIATSASHRAPRPRQGGRSGVCWPNFASGHNTAPGKPHHLNMNYNAIKGLMTVTGTTFVNFRNVCSGEANFMFMTNPLNEDLQHPVQVSDLKLVDSTDEAKIFVHRADVGKVNPADCVDMECDAKKKTMLKDLDGSLLGAVGAVVPQSEFEWNGDPRRGLGDYRIPKVMLTYPNGSRIPVDQIAPNKGVIRKNCTYMTSWQSYKCFDLNYRMLVIESLDSDTETRRLSPVAVLGDGFVDLINGPQDHGWCSGYTCQKRVSLFHSIVATNRYFDVFFTSVSPQKLRLMMLNADPSESIVVSVFYSKPQRLDVYVDNTLVVPTNAEWNADRSDYTLKKPISAGQYVPQLNATLGTNYFDQDNKMLKVVVRGSKPVEIRTAPVLVIAFDLPALTEDEFFGDNLVRNLATFLQVPANMIRITNIIRGDGRRRKRSTGLKVEVEIKKPPVQQATNTTDDEEDFTLLKNIADNLVQAAVSGNISQSIGFNVSSMGVVPPPPPSSDPSWKEVATEEVTREEPEKSYVATVADLLLVEEPVVGEFIGPLNQQPRLMAVDEKGNCVSVGVTTLTVTASLKSSSGDGVDGLEGNATILFSSCWANFTDLSIANSGENLTMVFTLKEWSAQSRAFSVQEKNTTTETPTTVTSTTDGPTTTDGSVFGSSTVVSAGSLCLVSVIYSVACCSDAIPIC</sequence>
<dbReference type="CDD" id="cd00603">
    <property type="entry name" value="IPT_PCSR"/>
    <property type="match status" value="12"/>
</dbReference>
<dbReference type="InterPro" id="IPR002909">
    <property type="entry name" value="IPT_dom"/>
</dbReference>
<dbReference type="RefSeq" id="XP_008298035.1">
    <property type="nucleotide sequence ID" value="XM_008299813.1"/>
</dbReference>
<keyword evidence="4" id="KW-1003">Cell membrane</keyword>
<dbReference type="FunFam" id="2.60.40.10:FF:001292">
    <property type="entry name" value="PKHD1 like 1"/>
    <property type="match status" value="1"/>
</dbReference>
<evidence type="ECO:0000256" key="8">
    <source>
        <dbReference type="ARBA" id="ARBA00022989"/>
    </source>
</evidence>
<dbReference type="PANTHER" id="PTHR46769">
    <property type="entry name" value="POLYCYSTIC KIDNEY AND HEPATIC DISEASE 1 (AUTOSOMAL RECESSIVE)-LIKE 1"/>
    <property type="match status" value="1"/>
</dbReference>
<comment type="subcellular location">
    <subcellularLocation>
        <location evidence="2">Cell membrane</location>
    </subcellularLocation>
    <subcellularLocation>
        <location evidence="3">Cell projection</location>
    </subcellularLocation>
    <subcellularLocation>
        <location evidence="1">Membrane</location>
        <topology evidence="1">Single-pass membrane protein</topology>
    </subcellularLocation>
</comment>
<dbReference type="Pfam" id="PF07691">
    <property type="entry name" value="PA14"/>
    <property type="match status" value="1"/>
</dbReference>
<dbReference type="SMART" id="SM00429">
    <property type="entry name" value="IPT"/>
    <property type="match status" value="11"/>
</dbReference>
<evidence type="ECO:0000256" key="11">
    <source>
        <dbReference type="ARBA" id="ARBA00023273"/>
    </source>
</evidence>
<dbReference type="PANTHER" id="PTHR46769:SF2">
    <property type="entry name" value="FIBROCYSTIN-L ISOFORM 2 PRECURSOR-RELATED"/>
    <property type="match status" value="1"/>
</dbReference>
<dbReference type="Gene3D" id="2.60.40.10">
    <property type="entry name" value="Immunoglobulins"/>
    <property type="match status" value="13"/>
</dbReference>
<keyword evidence="7" id="KW-0677">Repeat</keyword>
<proteinExistence type="predicted"/>
<accession>A0A9Y4NIS1</accession>
<dbReference type="InterPro" id="IPR052387">
    <property type="entry name" value="Fibrocystin"/>
</dbReference>
<protein>
    <submittedName>
        <fullName evidence="17">PKHD1 like 1, tandem duplicate 1</fullName>
    </submittedName>
</protein>
<dbReference type="SUPFAM" id="SSF81296">
    <property type="entry name" value="E set domains"/>
    <property type="match status" value="13"/>
</dbReference>
<dbReference type="CDD" id="cd00102">
    <property type="entry name" value="IPT"/>
    <property type="match status" value="1"/>
</dbReference>
<gene>
    <name evidence="17" type="primary">pkhd1l1.1</name>
</gene>
<dbReference type="Gene3D" id="2.160.20.10">
    <property type="entry name" value="Single-stranded right-handed beta-helix, Pectin lyase-like"/>
    <property type="match status" value="1"/>
</dbReference>
<evidence type="ECO:0000256" key="4">
    <source>
        <dbReference type="ARBA" id="ARBA00022475"/>
    </source>
</evidence>
<evidence type="ECO:0000256" key="12">
    <source>
        <dbReference type="SAM" id="MobiDB-lite"/>
    </source>
</evidence>
<dbReference type="FunFam" id="2.60.40.10:FF:000616">
    <property type="entry name" value="PKHD1 like 1"/>
    <property type="match status" value="2"/>
</dbReference>
<dbReference type="Proteomes" id="UP000694891">
    <property type="component" value="Unplaced"/>
</dbReference>
<dbReference type="GO" id="GO:0042995">
    <property type="term" value="C:cell projection"/>
    <property type="evidence" value="ECO:0007669"/>
    <property type="project" value="UniProtKB-SubCell"/>
</dbReference>
<keyword evidence="9" id="KW-0472">Membrane</keyword>
<evidence type="ECO:0000259" key="15">
    <source>
        <dbReference type="PROSITE" id="PS51820"/>
    </source>
</evidence>
<feature type="chain" id="PRO_5041276440" evidence="13">
    <location>
        <begin position="22"/>
        <end position="4208"/>
    </location>
</feature>
<dbReference type="Pfam" id="PF01833">
    <property type="entry name" value="TIG"/>
    <property type="match status" value="13"/>
</dbReference>
<dbReference type="SMART" id="SM00710">
    <property type="entry name" value="PbH1"/>
    <property type="match status" value="8"/>
</dbReference>
<feature type="region of interest" description="Disordered" evidence="12">
    <location>
        <begin position="4149"/>
        <end position="4170"/>
    </location>
</feature>
<evidence type="ECO:0000256" key="3">
    <source>
        <dbReference type="ARBA" id="ARBA00004316"/>
    </source>
</evidence>
<dbReference type="GO" id="GO:0005886">
    <property type="term" value="C:plasma membrane"/>
    <property type="evidence" value="ECO:0007669"/>
    <property type="project" value="UniProtKB-SubCell"/>
</dbReference>
<dbReference type="InterPro" id="IPR013783">
    <property type="entry name" value="Ig-like_fold"/>
</dbReference>
<dbReference type="InterPro" id="IPR055401">
    <property type="entry name" value="CEMIP_beta-hel_dom"/>
</dbReference>
<dbReference type="GeneID" id="103370684"/>
<reference evidence="17" key="1">
    <citation type="submission" date="2025-08" db="UniProtKB">
        <authorList>
            <consortium name="RefSeq"/>
        </authorList>
    </citation>
    <scope>IDENTIFICATION</scope>
</reference>
<dbReference type="Pfam" id="PF10162">
    <property type="entry name" value="G8"/>
    <property type="match status" value="2"/>
</dbReference>
<dbReference type="FunFam" id="2.160.20.10:FF:000070">
    <property type="entry name" value="PKHD1 like 1"/>
    <property type="match status" value="1"/>
</dbReference>
<dbReference type="Gene3D" id="2.60.120.1560">
    <property type="match status" value="1"/>
</dbReference>
<evidence type="ECO:0000256" key="2">
    <source>
        <dbReference type="ARBA" id="ARBA00004236"/>
    </source>
</evidence>
<keyword evidence="8" id="KW-1133">Transmembrane helix</keyword>
<keyword evidence="6 13" id="KW-0732">Signal</keyword>
<name>A0A9Y4NIS1_9TELE</name>
<dbReference type="InterPro" id="IPR011658">
    <property type="entry name" value="PA14_dom"/>
</dbReference>
<evidence type="ECO:0000256" key="6">
    <source>
        <dbReference type="ARBA" id="ARBA00022729"/>
    </source>
</evidence>
<dbReference type="InterPro" id="IPR014756">
    <property type="entry name" value="Ig_E-set"/>
</dbReference>
<dbReference type="GO" id="GO:0007399">
    <property type="term" value="P:nervous system development"/>
    <property type="evidence" value="ECO:0007669"/>
    <property type="project" value="UniProtKB-ARBA"/>
</dbReference>